<name>A0A9I9E6E4_CUCME</name>
<organism evidence="1">
    <name type="scientific">Cucumis melo</name>
    <name type="common">Muskmelon</name>
    <dbReference type="NCBI Taxonomy" id="3656"/>
    <lineage>
        <taxon>Eukaryota</taxon>
        <taxon>Viridiplantae</taxon>
        <taxon>Streptophyta</taxon>
        <taxon>Embryophyta</taxon>
        <taxon>Tracheophyta</taxon>
        <taxon>Spermatophyta</taxon>
        <taxon>Magnoliopsida</taxon>
        <taxon>eudicotyledons</taxon>
        <taxon>Gunneridae</taxon>
        <taxon>Pentapetalae</taxon>
        <taxon>rosids</taxon>
        <taxon>fabids</taxon>
        <taxon>Cucurbitales</taxon>
        <taxon>Cucurbitaceae</taxon>
        <taxon>Benincaseae</taxon>
        <taxon>Cucumis</taxon>
    </lineage>
</organism>
<protein>
    <submittedName>
        <fullName evidence="1">Uncharacterized protein</fullName>
    </submittedName>
</protein>
<reference evidence="1" key="1">
    <citation type="submission" date="2023-03" db="UniProtKB">
        <authorList>
            <consortium name="EnsemblPlants"/>
        </authorList>
    </citation>
    <scope>IDENTIFICATION</scope>
</reference>
<dbReference type="EnsemblPlants" id="MELO3C029390.2.1">
    <property type="protein sequence ID" value="MELO3C029390.2.1"/>
    <property type="gene ID" value="MELO3C029390.2"/>
</dbReference>
<accession>A0A9I9E6E4</accession>
<dbReference type="AlphaFoldDB" id="A0A9I9E6E4"/>
<proteinExistence type="predicted"/>
<sequence>MDKHFINRSVEVDRMKGIQESSQIRPKPQGTTLKQPFTNGPFCISLDISFNQSNDFLSKKFSQGGLKSETIRLDAPHNVVIRSLRQGDLTGEDEQPDLVIMLRPKLSSDGMGLIQDGMNAKAKPSGNARRRWLMLEALFPPFPGVSVVLEPPASGG</sequence>
<evidence type="ECO:0000313" key="1">
    <source>
        <dbReference type="EnsemblPlants" id="MELO3C029390.2.1"/>
    </source>
</evidence>
<dbReference type="Gramene" id="MELO3C029390.2.1">
    <property type="protein sequence ID" value="MELO3C029390.2.1"/>
    <property type="gene ID" value="MELO3C029390.2"/>
</dbReference>